<feature type="domain" description="BAAT/Acyl-CoA thioester hydrolase C-terminal" evidence="4">
    <location>
        <begin position="324"/>
        <end position="429"/>
    </location>
</feature>
<comment type="caution">
    <text evidence="5">The sequence shown here is derived from an EMBL/GenBank/DDBJ whole genome shotgun (WGS) entry which is preliminary data.</text>
</comment>
<dbReference type="PANTHER" id="PTHR10824">
    <property type="entry name" value="ACYL-COENZYME A THIOESTERASE-RELATED"/>
    <property type="match status" value="1"/>
</dbReference>
<proteinExistence type="inferred from homology"/>
<dbReference type="InterPro" id="IPR006862">
    <property type="entry name" value="Thio_Ohase/aa_AcTrfase"/>
</dbReference>
<evidence type="ECO:0000313" key="5">
    <source>
        <dbReference type="EMBL" id="OZI18236.1"/>
    </source>
</evidence>
<keyword evidence="6" id="KW-1185">Reference proteome</keyword>
<dbReference type="InterPro" id="IPR016662">
    <property type="entry name" value="Acyl-CoA_thioEstase_long-chain"/>
</dbReference>
<dbReference type="Pfam" id="PF08840">
    <property type="entry name" value="BAAT_C"/>
    <property type="match status" value="2"/>
</dbReference>
<dbReference type="InterPro" id="IPR014940">
    <property type="entry name" value="BAAT_C"/>
</dbReference>
<dbReference type="OrthoDB" id="8922993at2"/>
<protein>
    <submittedName>
        <fullName evidence="5">Acyl-CoA thioester hydrolase</fullName>
    </submittedName>
</protein>
<sequence>MIQAGSASLQITPADALIDMPRRIVASGLPAGTAHVTATLQHPDGSRWRSTADFEVGADGVLDLDARAPLRGDWDVADAMAVVWAMRREAAPTAAELSEETAALQIVVEVVAGPQRLEASFVQRYESAGVSRSELRGEISGTLFTPATPGPHPAIVVMNGSGGGIPRQRAALYAAHGYLALALGYFKAPGRPDYISETPLEYFEQALQWLHRTHAPRRGFVAVTGQSRGGELSLLLGSRFPRLVSAVIAYVPSSVVHGSLRAGRPGQAPDAPVWTWQGEPLRNVWQDNPNADWTAFLQAPPDGAPVRQEPAFRTAMTHAPSVAAARVPVEQIAGPVMLVSGTDDGFWPSAEYSQQIAATLHAHGHQWAVEHVRCEGAGHAIGVPHHPATLIAKPHPVAGLVLSGGGTARANAHANRSAWTAVLRFLREASA</sequence>
<evidence type="ECO:0000256" key="1">
    <source>
        <dbReference type="ARBA" id="ARBA00006538"/>
    </source>
</evidence>
<dbReference type="PANTHER" id="PTHR10824:SF4">
    <property type="entry name" value="ACYL-COENZYME A THIOESTERASE 1-LIKE"/>
    <property type="match status" value="1"/>
</dbReference>
<feature type="active site" description="Charge relay system" evidence="2">
    <location>
        <position position="227"/>
    </location>
</feature>
<dbReference type="SUPFAM" id="SSF53474">
    <property type="entry name" value="alpha/beta-Hydrolases"/>
    <property type="match status" value="1"/>
</dbReference>
<organism evidence="5 6">
    <name type="scientific">Bordetella genomosp. 7</name>
    <dbReference type="NCBI Taxonomy" id="1416805"/>
    <lineage>
        <taxon>Bacteria</taxon>
        <taxon>Pseudomonadati</taxon>
        <taxon>Pseudomonadota</taxon>
        <taxon>Betaproteobacteria</taxon>
        <taxon>Burkholderiales</taxon>
        <taxon>Alcaligenaceae</taxon>
        <taxon>Bordetella</taxon>
    </lineage>
</organism>
<dbReference type="AlphaFoldDB" id="A0A261QZT4"/>
<evidence type="ECO:0000259" key="4">
    <source>
        <dbReference type="Pfam" id="PF08840"/>
    </source>
</evidence>
<feature type="active site" description="Charge relay system" evidence="2">
    <location>
        <position position="379"/>
    </location>
</feature>
<dbReference type="Gene3D" id="3.40.50.1820">
    <property type="entry name" value="alpha/beta hydrolase"/>
    <property type="match status" value="1"/>
</dbReference>
<keyword evidence="5" id="KW-0378">Hydrolase</keyword>
<dbReference type="InterPro" id="IPR029058">
    <property type="entry name" value="AB_hydrolase_fold"/>
</dbReference>
<dbReference type="GO" id="GO:0006637">
    <property type="term" value="P:acyl-CoA metabolic process"/>
    <property type="evidence" value="ECO:0007669"/>
    <property type="project" value="InterPro"/>
</dbReference>
<dbReference type="Gene3D" id="2.60.40.2240">
    <property type="entry name" value="Acyl-CoA thioester hydrolase/BAAT N-terminal domain"/>
    <property type="match status" value="1"/>
</dbReference>
<evidence type="ECO:0000259" key="3">
    <source>
        <dbReference type="Pfam" id="PF04775"/>
    </source>
</evidence>
<gene>
    <name evidence="5" type="ORF">CAL19_14410</name>
</gene>
<comment type="similarity">
    <text evidence="1">Belongs to the C/M/P thioester hydrolase family.</text>
</comment>
<reference evidence="6" key="1">
    <citation type="submission" date="2017-05" db="EMBL/GenBank/DDBJ databases">
        <title>Complete and WGS of Bordetella genogroups.</title>
        <authorList>
            <person name="Spilker T."/>
            <person name="Lipuma J."/>
        </authorList>
    </citation>
    <scope>NUCLEOTIDE SEQUENCE [LARGE SCALE GENOMIC DNA]</scope>
    <source>
        <strain evidence="6">AU18089</strain>
    </source>
</reference>
<dbReference type="RefSeq" id="WP_094797128.1">
    <property type="nucleotide sequence ID" value="NZ_NEVI01000017.1"/>
</dbReference>
<dbReference type="GO" id="GO:0047617">
    <property type="term" value="F:fatty acyl-CoA hydrolase activity"/>
    <property type="evidence" value="ECO:0007669"/>
    <property type="project" value="TreeGrafter"/>
</dbReference>
<accession>A0A261QZT4</accession>
<dbReference type="EMBL" id="NEVK01000006">
    <property type="protein sequence ID" value="OZI18236.1"/>
    <property type="molecule type" value="Genomic_DNA"/>
</dbReference>
<dbReference type="Pfam" id="PF04775">
    <property type="entry name" value="Bile_Hydr_Trans"/>
    <property type="match status" value="1"/>
</dbReference>
<feature type="domain" description="BAAT/Acyl-CoA thioester hydrolase C-terminal" evidence="4">
    <location>
        <begin position="199"/>
        <end position="257"/>
    </location>
</feature>
<evidence type="ECO:0000313" key="6">
    <source>
        <dbReference type="Proteomes" id="UP000216947"/>
    </source>
</evidence>
<feature type="active site" description="Charge relay system" evidence="2">
    <location>
        <position position="344"/>
    </location>
</feature>
<feature type="domain" description="Acyl-CoA thioester hydrolase/bile acid-CoA amino acid N-acetyltransferase" evidence="3">
    <location>
        <begin position="19"/>
        <end position="136"/>
    </location>
</feature>
<dbReference type="PIRSF" id="PIRSF016521">
    <property type="entry name" value="Acyl-CoA_hydro"/>
    <property type="match status" value="1"/>
</dbReference>
<dbReference type="Proteomes" id="UP000216947">
    <property type="component" value="Unassembled WGS sequence"/>
</dbReference>
<evidence type="ECO:0000256" key="2">
    <source>
        <dbReference type="PIRSR" id="PIRSR016521-1"/>
    </source>
</evidence>
<name>A0A261QZT4_9BORD</name>
<dbReference type="InterPro" id="IPR042490">
    <property type="entry name" value="Thio_Ohase/BAAT_N"/>
</dbReference>
<dbReference type="GO" id="GO:0006631">
    <property type="term" value="P:fatty acid metabolic process"/>
    <property type="evidence" value="ECO:0007669"/>
    <property type="project" value="TreeGrafter"/>
</dbReference>